<keyword evidence="2" id="KW-1185">Reference proteome</keyword>
<organism evidence="1 2">
    <name type="scientific">Spirodela intermedia</name>
    <name type="common">Intermediate duckweed</name>
    <dbReference type="NCBI Taxonomy" id="51605"/>
    <lineage>
        <taxon>Eukaryota</taxon>
        <taxon>Viridiplantae</taxon>
        <taxon>Streptophyta</taxon>
        <taxon>Embryophyta</taxon>
        <taxon>Tracheophyta</taxon>
        <taxon>Spermatophyta</taxon>
        <taxon>Magnoliopsida</taxon>
        <taxon>Liliopsida</taxon>
        <taxon>Araceae</taxon>
        <taxon>Lemnoideae</taxon>
        <taxon>Spirodela</taxon>
    </lineage>
</organism>
<evidence type="ECO:0000313" key="2">
    <source>
        <dbReference type="Proteomes" id="UP000663760"/>
    </source>
</evidence>
<evidence type="ECO:0000313" key="1">
    <source>
        <dbReference type="EMBL" id="CAA7398489.1"/>
    </source>
</evidence>
<dbReference type="EMBL" id="LR746269">
    <property type="protein sequence ID" value="CAA7398489.1"/>
    <property type="molecule type" value="Genomic_DNA"/>
</dbReference>
<proteinExistence type="predicted"/>
<name>A0A7I8KL28_SPIIN</name>
<dbReference type="Proteomes" id="UP000663760">
    <property type="component" value="Chromosome 6"/>
</dbReference>
<protein>
    <submittedName>
        <fullName evidence="1">Uncharacterized protein</fullName>
    </submittedName>
</protein>
<sequence>MGKGRRRGGRSGG</sequence>
<gene>
    <name evidence="1" type="ORF">SI8410_06009154</name>
</gene>
<accession>A0A7I8KL28</accession>
<reference evidence="1" key="1">
    <citation type="submission" date="2020-02" db="EMBL/GenBank/DDBJ databases">
        <authorList>
            <person name="Scholz U."/>
            <person name="Mascher M."/>
            <person name="Fiebig A."/>
        </authorList>
    </citation>
    <scope>NUCLEOTIDE SEQUENCE</scope>
</reference>